<reference evidence="3 4" key="1">
    <citation type="journal article" date="2020" name="Genomics">
        <title>Complete, high-quality genomes from long-read metagenomic sequencing of two wolf lichen thalli reveals enigmatic genome architecture.</title>
        <authorList>
            <person name="McKenzie S.K."/>
            <person name="Walston R.F."/>
            <person name="Allen J.L."/>
        </authorList>
    </citation>
    <scope>NUCLEOTIDE SEQUENCE [LARGE SCALE GENOMIC DNA]</scope>
    <source>
        <strain evidence="3">WasteWater2</strain>
    </source>
</reference>
<keyword evidence="2" id="KW-0812">Transmembrane</keyword>
<evidence type="ECO:0000313" key="4">
    <source>
        <dbReference type="Proteomes" id="UP000578531"/>
    </source>
</evidence>
<evidence type="ECO:0000313" key="3">
    <source>
        <dbReference type="EMBL" id="KAF6224596.1"/>
    </source>
</evidence>
<dbReference type="EMBL" id="JACCJC010000115">
    <property type="protein sequence ID" value="KAF6224596.1"/>
    <property type="molecule type" value="Genomic_DNA"/>
</dbReference>
<gene>
    <name evidence="3" type="ORF">HO173_012939</name>
</gene>
<dbReference type="RefSeq" id="XP_037158294.1">
    <property type="nucleotide sequence ID" value="XM_037314768.1"/>
</dbReference>
<feature type="compositionally biased region" description="Low complexity" evidence="1">
    <location>
        <begin position="145"/>
        <end position="158"/>
    </location>
</feature>
<dbReference type="Proteomes" id="UP000578531">
    <property type="component" value="Unassembled WGS sequence"/>
</dbReference>
<dbReference type="GeneID" id="59294571"/>
<evidence type="ECO:0000256" key="2">
    <source>
        <dbReference type="SAM" id="Phobius"/>
    </source>
</evidence>
<protein>
    <submittedName>
        <fullName evidence="3">Uncharacterized protein</fullName>
    </submittedName>
</protein>
<keyword evidence="2" id="KW-0472">Membrane</keyword>
<name>A0A8H6CK58_9LECA</name>
<evidence type="ECO:0000256" key="1">
    <source>
        <dbReference type="SAM" id="MobiDB-lite"/>
    </source>
</evidence>
<keyword evidence="2" id="KW-1133">Transmembrane helix</keyword>
<dbReference type="OrthoDB" id="5426113at2759"/>
<proteinExistence type="predicted"/>
<feature type="transmembrane region" description="Helical" evidence="2">
    <location>
        <begin position="170"/>
        <end position="195"/>
    </location>
</feature>
<feature type="region of interest" description="Disordered" evidence="1">
    <location>
        <begin position="125"/>
        <end position="160"/>
    </location>
</feature>
<organism evidence="3 4">
    <name type="scientific">Letharia columbiana</name>
    <dbReference type="NCBI Taxonomy" id="112416"/>
    <lineage>
        <taxon>Eukaryota</taxon>
        <taxon>Fungi</taxon>
        <taxon>Dikarya</taxon>
        <taxon>Ascomycota</taxon>
        <taxon>Pezizomycotina</taxon>
        <taxon>Lecanoromycetes</taxon>
        <taxon>OSLEUM clade</taxon>
        <taxon>Lecanoromycetidae</taxon>
        <taxon>Lecanorales</taxon>
        <taxon>Lecanorineae</taxon>
        <taxon>Parmeliaceae</taxon>
        <taxon>Letharia</taxon>
    </lineage>
</organism>
<accession>A0A8H6CK58</accession>
<comment type="caution">
    <text evidence="3">The sequence shown here is derived from an EMBL/GenBank/DDBJ whole genome shotgun (WGS) entry which is preliminary data.</text>
</comment>
<dbReference type="AlphaFoldDB" id="A0A8H6CK58"/>
<feature type="compositionally biased region" description="Low complexity" evidence="1">
    <location>
        <begin position="125"/>
        <end position="135"/>
    </location>
</feature>
<sequence>MNAVSGNFSYPPQNSNLKFDFRDSIVASWVSDDFYATQGVLTLWYYITDAPANWTLSGVIEAVPANGSKSVALDVGTTSDFLGQFNINYNTNDGIQQKYDSAIFNVVHDLGEISQTMTWNLQALSTTSSGSPTPSKLQAASTHGSMTTSTTPSALTITGPSKTSYPNPHLAAAIGLGVGIPFGIAMICLVGFLIWKKTNSDRRRSQAASQTPATFVKGEKIMGELDAHQRHLELSVGRIDAELDASRSTL</sequence>
<keyword evidence="4" id="KW-1185">Reference proteome</keyword>